<keyword evidence="1" id="KW-1015">Disulfide bond</keyword>
<evidence type="ECO:0000259" key="2">
    <source>
        <dbReference type="PROSITE" id="PS50041"/>
    </source>
</evidence>
<feature type="domain" description="C-type lectin" evidence="2">
    <location>
        <begin position="1540"/>
        <end position="1621"/>
    </location>
</feature>
<dbReference type="Pfam" id="PF00059">
    <property type="entry name" value="Lectin_C"/>
    <property type="match status" value="6"/>
</dbReference>
<dbReference type="InterPro" id="IPR016186">
    <property type="entry name" value="C-type_lectin-like/link_sf"/>
</dbReference>
<name>A0A7J6BMJ4_9TELE</name>
<sequence>MTIGKASWLKVTLGDSESWLKVTLGDSESWLKVTLGAASWLKVTLGDSESWLKVTLGAASWLKVTLGAASWLKVTLGAASWLKVTLGAASWLKVTLGAASWLKVTLGAASWLKVTLGAASWLKVTLGDSESWLKVTLGAASWLKVTLGAASWLKVTLGASWLKVTLGKASWLKVTLGDSESWLKVALGDWNPGSRRLGILAQGDVRKSILAQGDVRRLGILAQGDVRRLGILAQGDVRGLGILAQGDVRGLGILAQGDVRSSILAQGDVRRLGILAQGDVRRLGILAQGDVRGLGILAQGDVRGLGILAQGDVRSSILAQGDVRRLGILAQGDVRRLGILAQGDALGDSSWLKVTLGASWLKVTLGDSESWLKVDVRRLGILAQGDVRSLGILAQGDVRRLGILAQGDVRRLGILAQGDVRRLGILAQGDVRSSILAQGDVRRRILAQGDVRRRILAQGDVRRLGILAQGDVRRLESWLKVTLGDSSWLKVTLGDSASWLKVTLGDSASWLKVTLGDSASWLKVTLETRNPGSRSSILAQGDVRSSILAQGDVRSSILAQGDVRRLNPGSRKSILAQGDVRKSILAQGDVRRLGILAQGDVRSSILAQGDVRSSILAQGDVRSSILAQGDVRSSILAQGDVRRLGILAQDKLVLIRENKTWPEALRYCRERDMDLVSVDSEQMQRWVKILFMKANASSAHVWLGLRHSRILELWFWWASDYDIGLDDCVYTVRSGAILTRDQLWISRPETEENNFICINTKIATVPVFKGSMCYILIFLLICLFPDKLVLIRENKTWPEALRYCRERDMDLVSVDSEQMQRWVKILFMKANASSAHVWLGLRHSRILELWFWVSGHTMCYDQWASNYDKELDDCDTTVRSGAIQTHDNHWISCHETEENNFICINKILSNYYIYSEENKYLNTLLFCKFSHLEIMEGSEIVIVVVVSSSPRQYHFVNQKMNWTEAQSYCREKHTDLVTINNIQEQNDIKQLLNSNSDRVWIGLKDAWIWSLSDSDFYRGDESQYRNWKPGQPSGDGDCVYMNNDGQWNDKKCNTQKHFICYNGSSKGFVPVQELKNWTEAQKYCRQKHTDLASVRNQSENHQIQNIINQSLTSPHQAWIGLYRFWVWSDNSNFIFKHWKQDEPNNKATKDSICASTGISDKGRWTDEYCRESHPFVCYDDKLVLIRENKTWPEALRYCRERDMDLVSVDSEQMQRWVKILFMKANASSAHVWLGLRHSRILELWFWVSGHTMCYDQWAPDYDTGLDDCVITVRSGAIRTRDQLWISRPETEENNFICIKPTAGRSATSGRRSAGGLDRVCLVKELSGELGVRTPQADSEPGLSVDMEKFTYMVPKHTFSNNSVKSPSKLLKILHTYLLTHTDQWAEVVVVSSSPRQYHFVNQNKRWTEAQSYCREKHTDLVTINNIQEQNDIKQLLNSNSDRVWIGLKDAWIWSLSDSDFYRGDESQYRNWEPGQPGGDGDCVCMNNDGEWHDIKCDTQKHLICYNGSSKGFVPVQELKNSTDAQKYCRENHTDKLVLIRENKTWPEALRYCRERDMDLVSVDSEQMQRRVMNVTASASSNHVWLGLRHSCTVGLWFWVSGHTICYDQWASDYDTELDDCVNTKICLNCKKEQPLKQRLKKKLQRFDEKREEWVVGHKKNHNIASIKDEAIVMLEKLHAIGYKPVLLLGKETKKKENKCEILTPRCTLSTYAQDYLQKIGSFYEYLCEGWNQDSSGNDDQLITLHLTPCDSVENTSSREEVRTTQVEETRNVQVEQVEQVTIMEGQGN</sequence>
<dbReference type="PANTHER" id="PTHR45784">
    <property type="entry name" value="C-TYPE LECTIN DOMAIN FAMILY 20 MEMBER A-RELATED"/>
    <property type="match status" value="1"/>
</dbReference>
<feature type="domain" description="C-type lectin" evidence="2">
    <location>
        <begin position="1060"/>
        <end position="1178"/>
    </location>
</feature>
<feature type="domain" description="C-type lectin" evidence="2">
    <location>
        <begin position="792"/>
        <end position="904"/>
    </location>
</feature>
<feature type="domain" description="C-type lectin" evidence="2">
    <location>
        <begin position="1173"/>
        <end position="1298"/>
    </location>
</feature>
<reference evidence="3 4" key="1">
    <citation type="submission" date="2020-04" db="EMBL/GenBank/DDBJ databases">
        <title>Chromosome-level genome assembly of a cyprinid fish Onychostoma macrolepis by integration of Nanopore Sequencing, Bionano and Hi-C technology.</title>
        <authorList>
            <person name="Wang D."/>
        </authorList>
    </citation>
    <scope>NUCLEOTIDE SEQUENCE [LARGE SCALE GENOMIC DNA]</scope>
    <source>
        <strain evidence="3">SWU-2019</strain>
        <tissue evidence="3">Muscle</tissue>
    </source>
</reference>
<dbReference type="CDD" id="cd03602">
    <property type="entry name" value="CLECT_1"/>
    <property type="match status" value="3"/>
</dbReference>
<keyword evidence="4" id="KW-1185">Reference proteome</keyword>
<dbReference type="Gene3D" id="3.10.100.10">
    <property type="entry name" value="Mannose-Binding Protein A, subunit A"/>
    <property type="match status" value="7"/>
</dbReference>
<protein>
    <recommendedName>
        <fullName evidence="2">C-type lectin domain-containing protein</fullName>
    </recommendedName>
</protein>
<dbReference type="Proteomes" id="UP000579812">
    <property type="component" value="Unassembled WGS sequence"/>
</dbReference>
<evidence type="ECO:0000313" key="3">
    <source>
        <dbReference type="EMBL" id="KAF4096204.1"/>
    </source>
</evidence>
<dbReference type="InterPro" id="IPR018378">
    <property type="entry name" value="C-type_lectin_CS"/>
</dbReference>
<feature type="domain" description="C-type lectin" evidence="2">
    <location>
        <begin position="953"/>
        <end position="1061"/>
    </location>
</feature>
<feature type="domain" description="C-type lectin" evidence="2">
    <location>
        <begin position="656"/>
        <end position="758"/>
    </location>
</feature>
<dbReference type="SUPFAM" id="SSF56436">
    <property type="entry name" value="C-type lectin-like"/>
    <property type="match status" value="7"/>
</dbReference>
<dbReference type="PANTHER" id="PTHR45784:SF5">
    <property type="entry name" value="C-TYPE LECTIN DOMAIN FAMILY 20 MEMBER A-RELATED"/>
    <property type="match status" value="1"/>
</dbReference>
<dbReference type="InterPro" id="IPR001304">
    <property type="entry name" value="C-type_lectin-like"/>
</dbReference>
<dbReference type="CDD" id="cd00037">
    <property type="entry name" value="CLECT"/>
    <property type="match status" value="4"/>
</dbReference>
<dbReference type="PROSITE" id="PS50041">
    <property type="entry name" value="C_TYPE_LECTIN_2"/>
    <property type="match status" value="7"/>
</dbReference>
<evidence type="ECO:0000313" key="4">
    <source>
        <dbReference type="Proteomes" id="UP000579812"/>
    </source>
</evidence>
<dbReference type="PROSITE" id="PS00615">
    <property type="entry name" value="C_TYPE_LECTIN_1"/>
    <property type="match status" value="2"/>
</dbReference>
<dbReference type="InterPro" id="IPR016187">
    <property type="entry name" value="CTDL_fold"/>
</dbReference>
<feature type="domain" description="C-type lectin" evidence="2">
    <location>
        <begin position="1397"/>
        <end position="1505"/>
    </location>
</feature>
<gene>
    <name evidence="3" type="ORF">G5714_022173</name>
</gene>
<dbReference type="EMBL" id="JAAMOB010000023">
    <property type="protein sequence ID" value="KAF4096204.1"/>
    <property type="molecule type" value="Genomic_DNA"/>
</dbReference>
<dbReference type="SMART" id="SM00034">
    <property type="entry name" value="CLECT"/>
    <property type="match status" value="7"/>
</dbReference>
<evidence type="ECO:0000256" key="1">
    <source>
        <dbReference type="ARBA" id="ARBA00023157"/>
    </source>
</evidence>
<accession>A0A7J6BMJ4</accession>
<organism evidence="3 4">
    <name type="scientific">Onychostoma macrolepis</name>
    <dbReference type="NCBI Taxonomy" id="369639"/>
    <lineage>
        <taxon>Eukaryota</taxon>
        <taxon>Metazoa</taxon>
        <taxon>Chordata</taxon>
        <taxon>Craniata</taxon>
        <taxon>Vertebrata</taxon>
        <taxon>Euteleostomi</taxon>
        <taxon>Actinopterygii</taxon>
        <taxon>Neopterygii</taxon>
        <taxon>Teleostei</taxon>
        <taxon>Ostariophysi</taxon>
        <taxon>Cypriniformes</taxon>
        <taxon>Cyprinidae</taxon>
        <taxon>Acrossocheilinae</taxon>
        <taxon>Onychostoma</taxon>
    </lineage>
</organism>
<proteinExistence type="predicted"/>
<comment type="caution">
    <text evidence="3">The sequence shown here is derived from an EMBL/GenBank/DDBJ whole genome shotgun (WGS) entry which is preliminary data.</text>
</comment>